<sequence length="205" mass="22372">MYEVELKFPLPPGGDRDAVLQALANRGAAFGEPVTQVDVYYNHPVRDFAETDEALRVRIVTGADGVPHGRMTYKGPKVDADTKTRVEFEPKLAAGPNNVHALTEALRRLGFREVFTVTKTRRTAEIVVEADDAAQRNYEVTRDAVEGLGEYLEIETSADDGSLSSARTALLAFAADLGLRASERRSYLGLLLEQSETPTDGGCKT</sequence>
<dbReference type="SUPFAM" id="SSF55154">
    <property type="entry name" value="CYTH-like phosphatases"/>
    <property type="match status" value="1"/>
</dbReference>
<dbReference type="KEGG" id="acaf:CA12_40710"/>
<dbReference type="NCBIfam" id="TIGR00318">
    <property type="entry name" value="cyaB"/>
    <property type="match status" value="1"/>
</dbReference>
<dbReference type="OrthoDB" id="269802at2"/>
<protein>
    <submittedName>
        <fullName evidence="2">CYTH domain protein</fullName>
    </submittedName>
</protein>
<dbReference type="AlphaFoldDB" id="A0A517PEZ4"/>
<evidence type="ECO:0000313" key="3">
    <source>
        <dbReference type="Proteomes" id="UP000318741"/>
    </source>
</evidence>
<name>A0A517PEZ4_9PLAN</name>
<dbReference type="InterPro" id="IPR023577">
    <property type="entry name" value="CYTH_domain"/>
</dbReference>
<evidence type="ECO:0000313" key="2">
    <source>
        <dbReference type="EMBL" id="QDT17933.1"/>
    </source>
</evidence>
<dbReference type="Gene3D" id="2.40.320.10">
    <property type="entry name" value="Hypothetical Protein Pfu-838710-001"/>
    <property type="match status" value="1"/>
</dbReference>
<keyword evidence="3" id="KW-1185">Reference proteome</keyword>
<organism evidence="2 3">
    <name type="scientific">Alienimonas californiensis</name>
    <dbReference type="NCBI Taxonomy" id="2527989"/>
    <lineage>
        <taxon>Bacteria</taxon>
        <taxon>Pseudomonadati</taxon>
        <taxon>Planctomycetota</taxon>
        <taxon>Planctomycetia</taxon>
        <taxon>Planctomycetales</taxon>
        <taxon>Planctomycetaceae</taxon>
        <taxon>Alienimonas</taxon>
    </lineage>
</organism>
<dbReference type="InterPro" id="IPR008173">
    <property type="entry name" value="Adenylyl_cyclase_CyaB"/>
</dbReference>
<feature type="domain" description="CYTH" evidence="1">
    <location>
        <begin position="1"/>
        <end position="193"/>
    </location>
</feature>
<gene>
    <name evidence="2" type="ORF">CA12_40710</name>
</gene>
<dbReference type="EMBL" id="CP036265">
    <property type="protein sequence ID" value="QDT17933.1"/>
    <property type="molecule type" value="Genomic_DNA"/>
</dbReference>
<dbReference type="SMART" id="SM01118">
    <property type="entry name" value="CYTH"/>
    <property type="match status" value="1"/>
</dbReference>
<dbReference type="PANTHER" id="PTHR21028:SF2">
    <property type="entry name" value="CYTH DOMAIN-CONTAINING PROTEIN"/>
    <property type="match status" value="1"/>
</dbReference>
<proteinExistence type="predicted"/>
<dbReference type="Pfam" id="PF01928">
    <property type="entry name" value="CYTH"/>
    <property type="match status" value="1"/>
</dbReference>
<dbReference type="InterPro" id="IPR033469">
    <property type="entry name" value="CYTH-like_dom_sf"/>
</dbReference>
<dbReference type="PANTHER" id="PTHR21028">
    <property type="entry name" value="SI:CH211-156B7.4"/>
    <property type="match status" value="1"/>
</dbReference>
<dbReference type="CDD" id="cd07890">
    <property type="entry name" value="CYTH-like_AC_IV-like"/>
    <property type="match status" value="1"/>
</dbReference>
<evidence type="ECO:0000259" key="1">
    <source>
        <dbReference type="PROSITE" id="PS51707"/>
    </source>
</evidence>
<dbReference type="RefSeq" id="WP_145360926.1">
    <property type="nucleotide sequence ID" value="NZ_CP036265.1"/>
</dbReference>
<dbReference type="PROSITE" id="PS51707">
    <property type="entry name" value="CYTH"/>
    <property type="match status" value="1"/>
</dbReference>
<accession>A0A517PEZ4</accession>
<reference evidence="2 3" key="1">
    <citation type="submission" date="2019-02" db="EMBL/GenBank/DDBJ databases">
        <title>Deep-cultivation of Planctomycetes and their phenomic and genomic characterization uncovers novel biology.</title>
        <authorList>
            <person name="Wiegand S."/>
            <person name="Jogler M."/>
            <person name="Boedeker C."/>
            <person name="Pinto D."/>
            <person name="Vollmers J."/>
            <person name="Rivas-Marin E."/>
            <person name="Kohn T."/>
            <person name="Peeters S.H."/>
            <person name="Heuer A."/>
            <person name="Rast P."/>
            <person name="Oberbeckmann S."/>
            <person name="Bunk B."/>
            <person name="Jeske O."/>
            <person name="Meyerdierks A."/>
            <person name="Storesund J.E."/>
            <person name="Kallscheuer N."/>
            <person name="Luecker S."/>
            <person name="Lage O.M."/>
            <person name="Pohl T."/>
            <person name="Merkel B.J."/>
            <person name="Hornburger P."/>
            <person name="Mueller R.-W."/>
            <person name="Bruemmer F."/>
            <person name="Labrenz M."/>
            <person name="Spormann A.M."/>
            <person name="Op den Camp H."/>
            <person name="Overmann J."/>
            <person name="Amann R."/>
            <person name="Jetten M.S.M."/>
            <person name="Mascher T."/>
            <person name="Medema M.H."/>
            <person name="Devos D.P."/>
            <person name="Kaster A.-K."/>
            <person name="Ovreas L."/>
            <person name="Rohde M."/>
            <person name="Galperin M.Y."/>
            <person name="Jogler C."/>
        </authorList>
    </citation>
    <scope>NUCLEOTIDE SEQUENCE [LARGE SCALE GENOMIC DNA]</scope>
    <source>
        <strain evidence="2 3">CA12</strain>
    </source>
</reference>
<dbReference type="Proteomes" id="UP000318741">
    <property type="component" value="Chromosome"/>
</dbReference>